<dbReference type="EMBL" id="HBUE01355247">
    <property type="protein sequence ID" value="CAG6605272.1"/>
    <property type="molecule type" value="Transcribed_RNA"/>
</dbReference>
<dbReference type="EMBL" id="HBUE01248058">
    <property type="protein sequence ID" value="CAG6552937.1"/>
    <property type="molecule type" value="Transcribed_RNA"/>
</dbReference>
<feature type="compositionally biased region" description="Basic residues" evidence="1">
    <location>
        <begin position="66"/>
        <end position="75"/>
    </location>
</feature>
<dbReference type="EMBL" id="HBUE01248057">
    <property type="protein sequence ID" value="CAG6552935.1"/>
    <property type="molecule type" value="Transcribed_RNA"/>
</dbReference>
<accession>A0A8D8PJK0</accession>
<feature type="compositionally biased region" description="Basic residues" evidence="1">
    <location>
        <begin position="1"/>
        <end position="11"/>
    </location>
</feature>
<organism evidence="2">
    <name type="scientific">Culex pipiens</name>
    <name type="common">House mosquito</name>
    <dbReference type="NCBI Taxonomy" id="7175"/>
    <lineage>
        <taxon>Eukaryota</taxon>
        <taxon>Metazoa</taxon>
        <taxon>Ecdysozoa</taxon>
        <taxon>Arthropoda</taxon>
        <taxon>Hexapoda</taxon>
        <taxon>Insecta</taxon>
        <taxon>Pterygota</taxon>
        <taxon>Neoptera</taxon>
        <taxon>Endopterygota</taxon>
        <taxon>Diptera</taxon>
        <taxon>Nematocera</taxon>
        <taxon>Culicoidea</taxon>
        <taxon>Culicidae</taxon>
        <taxon>Culicinae</taxon>
        <taxon>Culicini</taxon>
        <taxon>Culex</taxon>
        <taxon>Culex</taxon>
    </lineage>
</organism>
<evidence type="ECO:0000256" key="1">
    <source>
        <dbReference type="SAM" id="MobiDB-lite"/>
    </source>
</evidence>
<dbReference type="EMBL" id="HBUE01355246">
    <property type="protein sequence ID" value="CAG6605270.1"/>
    <property type="molecule type" value="Transcribed_RNA"/>
</dbReference>
<name>A0A8D8PJK0_CULPI</name>
<feature type="region of interest" description="Disordered" evidence="1">
    <location>
        <begin position="1"/>
        <end position="80"/>
    </location>
</feature>
<sequence length="111" mass="12214">MCRSRRRRGRRSAGGQQQHVLAGHVDKEFPGRAPVEGHLQPERPTLADAGGDCPHTVRDDQGRTGRPPRGRPHQGGRREAQGLLPVFANPFYPVCPRHSVQTVPADGMQQV</sequence>
<dbReference type="AlphaFoldDB" id="A0A8D8PJK0"/>
<protein>
    <submittedName>
        <fullName evidence="2">(northern house mosquito) hypothetical protein</fullName>
    </submittedName>
</protein>
<evidence type="ECO:0000313" key="2">
    <source>
        <dbReference type="EMBL" id="CAG6605272.1"/>
    </source>
</evidence>
<reference evidence="2" key="1">
    <citation type="submission" date="2021-05" db="EMBL/GenBank/DDBJ databases">
        <authorList>
            <person name="Alioto T."/>
            <person name="Alioto T."/>
            <person name="Gomez Garrido J."/>
        </authorList>
    </citation>
    <scope>NUCLEOTIDE SEQUENCE</scope>
</reference>
<proteinExistence type="predicted"/>